<evidence type="ECO:0000313" key="2">
    <source>
        <dbReference type="Proteomes" id="UP001172386"/>
    </source>
</evidence>
<name>A0ACC3AFT8_9EURO</name>
<reference evidence="1" key="1">
    <citation type="submission" date="2022-10" db="EMBL/GenBank/DDBJ databases">
        <title>Culturing micro-colonial fungi from biological soil crusts in the Mojave desert and describing Neophaeococcomyces mojavensis, and introducing the new genera and species Taxawa tesnikishii.</title>
        <authorList>
            <person name="Kurbessoian T."/>
            <person name="Stajich J.E."/>
        </authorList>
    </citation>
    <scope>NUCLEOTIDE SEQUENCE</scope>
    <source>
        <strain evidence="1">JES_112</strain>
    </source>
</reference>
<dbReference type="EMBL" id="JAPDRQ010000026">
    <property type="protein sequence ID" value="KAJ9661058.1"/>
    <property type="molecule type" value="Genomic_DNA"/>
</dbReference>
<gene>
    <name evidence="1" type="primary">PIN4</name>
    <name evidence="1" type="ORF">H2198_002217</name>
</gene>
<protein>
    <submittedName>
        <fullName evidence="1">Peptidyl-prolyl cis-trans isomerase pin4</fullName>
    </submittedName>
</protein>
<dbReference type="Proteomes" id="UP001172386">
    <property type="component" value="Unassembled WGS sequence"/>
</dbReference>
<comment type="caution">
    <text evidence="1">The sequence shown here is derived from an EMBL/GenBank/DDBJ whole genome shotgun (WGS) entry which is preliminary data.</text>
</comment>
<keyword evidence="2" id="KW-1185">Reference proteome</keyword>
<organism evidence="1 2">
    <name type="scientific">Neophaeococcomyces mojaviensis</name>
    <dbReference type="NCBI Taxonomy" id="3383035"/>
    <lineage>
        <taxon>Eukaryota</taxon>
        <taxon>Fungi</taxon>
        <taxon>Dikarya</taxon>
        <taxon>Ascomycota</taxon>
        <taxon>Pezizomycotina</taxon>
        <taxon>Eurotiomycetes</taxon>
        <taxon>Chaetothyriomycetidae</taxon>
        <taxon>Chaetothyriales</taxon>
        <taxon>Chaetothyriales incertae sedis</taxon>
        <taxon>Neophaeococcomyces</taxon>
    </lineage>
</organism>
<keyword evidence="1" id="KW-0413">Isomerase</keyword>
<proteinExistence type="predicted"/>
<accession>A0ACC3AFT8</accession>
<sequence length="602" mass="66327">MATFSNMNDGFYDDPTSRSPRAYRNQQLPVNRANNRHMDSAYGTMQGAMFANNNSFANNHTGQGHRFSSGPYTPPMQNGMQNGPVGNIQFAFDSSAAQTWNAGSSGLPSFGNGMLQDPSRSVRPSRGRAGISNLWDDTSYPQQPTSQLGRQPSLTGRQEHPDDDELIPTAIVIKNIPFAVKKEQLVELMVNMNLPLPYAFNYHFDNGVFRGLAFANFTSPNETEQVIQALNHMELSGRKLRVEYKKMLPLAERERIEREKRERRGQLEEQHRPMPQNQLHSQISLSTLSQARNTPSPLSHRQPSRPTADVDMNDPTTLEYYTQLTIFKNANEPETLIFPQDLLPEHRRIIHTLAHHMGLLHTSHGAGEQRQVHVQRPAPGSNISPPNPSVHARQGLVRTSTTDYGEGRPYDGPNYAQLRGQASVGLLDVSDNFNRQDSSNLRNAKSFADLRSWSPSPAPSSASFPAALQTNGARLQAMGDTAGSNTPTLTPVASNPALGGGRDEPFLISGFNSMSFSNGPNSQTSPRRQRSNFFNSTSTWEDQPSYQATAPIGSKRTVSIGADNTAPMRQSRGPSSNGAMGFRRHNGRGSDEMRTASSAIAE</sequence>
<evidence type="ECO:0000313" key="1">
    <source>
        <dbReference type="EMBL" id="KAJ9661058.1"/>
    </source>
</evidence>